<dbReference type="SUPFAM" id="SSF53850">
    <property type="entry name" value="Periplasmic binding protein-like II"/>
    <property type="match status" value="1"/>
</dbReference>
<keyword evidence="1" id="KW-0732">Signal</keyword>
<dbReference type="GO" id="GO:0055085">
    <property type="term" value="P:transmembrane transport"/>
    <property type="evidence" value="ECO:0007669"/>
    <property type="project" value="InterPro"/>
</dbReference>
<dbReference type="Gene3D" id="3.40.190.170">
    <property type="entry name" value="Bacterial extracellular solute-binding protein, family 7"/>
    <property type="match status" value="1"/>
</dbReference>
<dbReference type="PIRSF" id="PIRSF006470">
    <property type="entry name" value="DctB"/>
    <property type="match status" value="1"/>
</dbReference>
<dbReference type="GO" id="GO:0030246">
    <property type="term" value="F:carbohydrate binding"/>
    <property type="evidence" value="ECO:0007669"/>
    <property type="project" value="TreeGrafter"/>
</dbReference>
<name>U7V863_9FUSO</name>
<dbReference type="STRING" id="1319815.HMPREF0202_02454"/>
<proteinExistence type="predicted"/>
<dbReference type="InterPro" id="IPR038404">
    <property type="entry name" value="TRAP_DctP_sf"/>
</dbReference>
<dbReference type="Proteomes" id="UP000017081">
    <property type="component" value="Unassembled WGS sequence"/>
</dbReference>
<dbReference type="CDD" id="cd13671">
    <property type="entry name" value="PBP2_TRAP_SBP_like_3"/>
    <property type="match status" value="1"/>
</dbReference>
<dbReference type="Pfam" id="PF03480">
    <property type="entry name" value="DctP"/>
    <property type="match status" value="1"/>
</dbReference>
<sequence>MQSLNLELRYNQQGASMKRIIGFLTLILVFLTGCGKGEETSTKKIKLAHALTESHPVHLAMVKFAEEVNEKTDGKIEVLIFPNGQLGGEREITELMQAGAIDIIKTNAGPLESFAKEYSVLPLPYLFKDMDHNLRVLKSPIGEEILAATEDRGFIGLTFYNSGTRNFYTKKPVRNTNDLKGMKIRVQTSKTMVRMTNLLGGSPTPLSFGEIYTALQQGVVDGAENNLISYAESKHYEAAPYFTFDEHSISPDVLVMNTKTWNKLSNDEKAIIKTAALNSFDYQNEIWSETEDKLMDSLKDKGVEFFQVDKTEFVEKVQPLYDEVTKDSLIKDYIERIRNFE</sequence>
<dbReference type="HOGENOM" id="CLU_036176_4_0_0"/>
<evidence type="ECO:0000313" key="2">
    <source>
        <dbReference type="EMBL" id="ERT66988.1"/>
    </source>
</evidence>
<dbReference type="eggNOG" id="COG1638">
    <property type="taxonomic scope" value="Bacteria"/>
</dbReference>
<dbReference type="EMBL" id="AXZF01000123">
    <property type="protein sequence ID" value="ERT66988.1"/>
    <property type="molecule type" value="Genomic_DNA"/>
</dbReference>
<dbReference type="AlphaFoldDB" id="U7V863"/>
<dbReference type="InterPro" id="IPR004682">
    <property type="entry name" value="TRAP_DctP"/>
</dbReference>
<dbReference type="PATRIC" id="fig|1319815.3.peg.2356"/>
<accession>U7V863</accession>
<dbReference type="InterPro" id="IPR018389">
    <property type="entry name" value="DctP_fam"/>
</dbReference>
<evidence type="ECO:0000256" key="1">
    <source>
        <dbReference type="ARBA" id="ARBA00022729"/>
    </source>
</evidence>
<dbReference type="PANTHER" id="PTHR33376">
    <property type="match status" value="1"/>
</dbReference>
<dbReference type="PANTHER" id="PTHR33376:SF2">
    <property type="entry name" value="DICARBOXYLATE-BINDING PERIPLASMIC PROTEIN"/>
    <property type="match status" value="1"/>
</dbReference>
<gene>
    <name evidence="2" type="ORF">HMPREF0202_02454</name>
</gene>
<protein>
    <submittedName>
        <fullName evidence="2">TRAP transporter solute receptor, DctP family</fullName>
    </submittedName>
</protein>
<organism evidence="2 3">
    <name type="scientific">Cetobacterium somerae ATCC BAA-474</name>
    <dbReference type="NCBI Taxonomy" id="1319815"/>
    <lineage>
        <taxon>Bacteria</taxon>
        <taxon>Fusobacteriati</taxon>
        <taxon>Fusobacteriota</taxon>
        <taxon>Fusobacteriia</taxon>
        <taxon>Fusobacteriales</taxon>
        <taxon>Fusobacteriaceae</taxon>
        <taxon>Cetobacterium</taxon>
    </lineage>
</organism>
<dbReference type="NCBIfam" id="NF037995">
    <property type="entry name" value="TRAP_S1"/>
    <property type="match status" value="1"/>
</dbReference>
<dbReference type="NCBIfam" id="TIGR00787">
    <property type="entry name" value="dctP"/>
    <property type="match status" value="1"/>
</dbReference>
<keyword evidence="3" id="KW-1185">Reference proteome</keyword>
<reference evidence="2 3" key="1">
    <citation type="submission" date="2013-08" db="EMBL/GenBank/DDBJ databases">
        <authorList>
            <person name="Weinstock G."/>
            <person name="Sodergren E."/>
            <person name="Wylie T."/>
            <person name="Fulton L."/>
            <person name="Fulton R."/>
            <person name="Fronick C."/>
            <person name="O'Laughlin M."/>
            <person name="Godfrey J."/>
            <person name="Miner T."/>
            <person name="Herter B."/>
            <person name="Appelbaum E."/>
            <person name="Cordes M."/>
            <person name="Lek S."/>
            <person name="Wollam A."/>
            <person name="Pepin K.H."/>
            <person name="Palsikar V.B."/>
            <person name="Mitreva M."/>
            <person name="Wilson R.K."/>
        </authorList>
    </citation>
    <scope>NUCLEOTIDE SEQUENCE [LARGE SCALE GENOMIC DNA]</scope>
    <source>
        <strain evidence="2 3">ATCC BAA-474</strain>
    </source>
</reference>
<dbReference type="GO" id="GO:0030288">
    <property type="term" value="C:outer membrane-bounded periplasmic space"/>
    <property type="evidence" value="ECO:0007669"/>
    <property type="project" value="InterPro"/>
</dbReference>
<evidence type="ECO:0000313" key="3">
    <source>
        <dbReference type="Proteomes" id="UP000017081"/>
    </source>
</evidence>
<comment type="caution">
    <text evidence="2">The sequence shown here is derived from an EMBL/GenBank/DDBJ whole genome shotgun (WGS) entry which is preliminary data.</text>
</comment>
<keyword evidence="2" id="KW-0675">Receptor</keyword>